<dbReference type="PANTHER" id="PTHR41286:SF1">
    <property type="entry name" value="HNH NUCLEASE YAJD-RELATED"/>
    <property type="match status" value="1"/>
</dbReference>
<organism evidence="7 8">
    <name type="scientific">Providencia sneebia DSM 19967</name>
    <dbReference type="NCBI Taxonomy" id="1141660"/>
    <lineage>
        <taxon>Bacteria</taxon>
        <taxon>Pseudomonadati</taxon>
        <taxon>Pseudomonadota</taxon>
        <taxon>Gammaproteobacteria</taxon>
        <taxon>Enterobacterales</taxon>
        <taxon>Morganellaceae</taxon>
        <taxon>Providencia</taxon>
    </lineage>
</organism>
<evidence type="ECO:0000256" key="1">
    <source>
        <dbReference type="ARBA" id="ARBA00022722"/>
    </source>
</evidence>
<gene>
    <name evidence="7" type="ORF">OO7_04319</name>
</gene>
<proteinExistence type="inferred from homology"/>
<feature type="domain" description="HNH nuclease" evidence="6">
    <location>
        <begin position="52"/>
        <end position="108"/>
    </location>
</feature>
<feature type="compositionally biased region" description="Basic and acidic residues" evidence="5">
    <location>
        <begin position="116"/>
        <end position="133"/>
    </location>
</feature>
<keyword evidence="2" id="KW-0378">Hydrolase</keyword>
<dbReference type="Proteomes" id="UP000010290">
    <property type="component" value="Chromosome"/>
</dbReference>
<evidence type="ECO:0000256" key="3">
    <source>
        <dbReference type="ARBA" id="ARBA00038412"/>
    </source>
</evidence>
<dbReference type="Pfam" id="PF01844">
    <property type="entry name" value="HNH"/>
    <property type="match status" value="1"/>
</dbReference>
<feature type="region of interest" description="Disordered" evidence="5">
    <location>
        <begin position="25"/>
        <end position="44"/>
    </location>
</feature>
<evidence type="ECO:0000313" key="8">
    <source>
        <dbReference type="Proteomes" id="UP000010290"/>
    </source>
</evidence>
<dbReference type="RefSeq" id="WP_008914736.1">
    <property type="nucleotide sequence ID" value="NZ_CM001773.1"/>
</dbReference>
<dbReference type="PANTHER" id="PTHR41286">
    <property type="entry name" value="HNH NUCLEASE YAJD-RELATED"/>
    <property type="match status" value="1"/>
</dbReference>
<evidence type="ECO:0000313" key="7">
    <source>
        <dbReference type="EMBL" id="EKT60028.1"/>
    </source>
</evidence>
<protein>
    <recommendedName>
        <fullName evidence="4">Putative HNH nuclease YajD</fullName>
    </recommendedName>
</protein>
<dbReference type="OrthoDB" id="5292295at2"/>
<dbReference type="AlphaFoldDB" id="K8WHH1"/>
<evidence type="ECO:0000256" key="4">
    <source>
        <dbReference type="ARBA" id="ARBA00040194"/>
    </source>
</evidence>
<dbReference type="GO" id="GO:0016787">
    <property type="term" value="F:hydrolase activity"/>
    <property type="evidence" value="ECO:0007669"/>
    <property type="project" value="UniProtKB-KW"/>
</dbReference>
<dbReference type="InterPro" id="IPR002711">
    <property type="entry name" value="HNH"/>
</dbReference>
<dbReference type="CDD" id="cd00085">
    <property type="entry name" value="HNHc"/>
    <property type="match status" value="1"/>
</dbReference>
<dbReference type="HOGENOM" id="CLU_108879_4_0_6"/>
<dbReference type="SMART" id="SM00507">
    <property type="entry name" value="HNHc"/>
    <property type="match status" value="1"/>
</dbReference>
<name>K8WHH1_9GAMM</name>
<dbReference type="Gene3D" id="1.10.30.50">
    <property type="match status" value="1"/>
</dbReference>
<accession>K8WHH1</accession>
<dbReference type="GO" id="GO:0003676">
    <property type="term" value="F:nucleic acid binding"/>
    <property type="evidence" value="ECO:0007669"/>
    <property type="project" value="InterPro"/>
</dbReference>
<comment type="similarity">
    <text evidence="3">Belongs to the HNH nuclease family.</text>
</comment>
<dbReference type="GO" id="GO:0004519">
    <property type="term" value="F:endonuclease activity"/>
    <property type="evidence" value="ECO:0007669"/>
    <property type="project" value="InterPro"/>
</dbReference>
<dbReference type="InterPro" id="IPR003615">
    <property type="entry name" value="HNH_nuc"/>
</dbReference>
<sequence>MAWQPLKRCSYQGCKQRVKSGRCDEHKREARRLQDSRRGSRRERGYTPTWDKYRLRYLKLHPLCVHCLKRGVYTPATIVDHIIPIDGGSDVLFWPDFNHQALCQSCHSRKTVTSDPDTKQKRKNGEYRKLEEKAAHRNDWVHEYNQNA</sequence>
<dbReference type="GO" id="GO:0008270">
    <property type="term" value="F:zinc ion binding"/>
    <property type="evidence" value="ECO:0007669"/>
    <property type="project" value="InterPro"/>
</dbReference>
<keyword evidence="1" id="KW-0540">Nuclease</keyword>
<comment type="caution">
    <text evidence="7">The sequence shown here is derived from an EMBL/GenBank/DDBJ whole genome shotgun (WGS) entry which is preliminary data.</text>
</comment>
<keyword evidence="8" id="KW-1185">Reference proteome</keyword>
<dbReference type="PATRIC" id="fig|1141660.3.peg.874"/>
<evidence type="ECO:0000256" key="5">
    <source>
        <dbReference type="SAM" id="MobiDB-lite"/>
    </source>
</evidence>
<evidence type="ECO:0000259" key="6">
    <source>
        <dbReference type="SMART" id="SM00507"/>
    </source>
</evidence>
<dbReference type="EMBL" id="AKKN01000005">
    <property type="protein sequence ID" value="EKT60028.1"/>
    <property type="molecule type" value="Genomic_DNA"/>
</dbReference>
<evidence type="ECO:0000256" key="2">
    <source>
        <dbReference type="ARBA" id="ARBA00022801"/>
    </source>
</evidence>
<reference evidence="7 8" key="1">
    <citation type="journal article" date="2012" name="BMC Genomics">
        <title>Comparative genomics of bacteria in the genus Providencia isolated from wild Drosophila melanogaster.</title>
        <authorList>
            <person name="Galac M.R."/>
            <person name="Lazzaro B.P."/>
        </authorList>
    </citation>
    <scope>NUCLEOTIDE SEQUENCE [LARGE SCALE GENOMIC DNA]</scope>
    <source>
        <strain evidence="7 8">DSM 19967</strain>
    </source>
</reference>
<dbReference type="GO" id="GO:0005829">
    <property type="term" value="C:cytosol"/>
    <property type="evidence" value="ECO:0007669"/>
    <property type="project" value="TreeGrafter"/>
</dbReference>
<feature type="region of interest" description="Disordered" evidence="5">
    <location>
        <begin position="110"/>
        <end position="133"/>
    </location>
</feature>